<accession>A0A432W4C6</accession>
<evidence type="ECO:0000256" key="1">
    <source>
        <dbReference type="ARBA" id="ARBA00009437"/>
    </source>
</evidence>
<dbReference type="InterPro" id="IPR036388">
    <property type="entry name" value="WH-like_DNA-bd_sf"/>
</dbReference>
<keyword evidence="2" id="KW-0805">Transcription regulation</keyword>
<evidence type="ECO:0000259" key="5">
    <source>
        <dbReference type="PROSITE" id="PS50931"/>
    </source>
</evidence>
<dbReference type="Proteomes" id="UP000288293">
    <property type="component" value="Unassembled WGS sequence"/>
</dbReference>
<dbReference type="PROSITE" id="PS50931">
    <property type="entry name" value="HTH_LYSR"/>
    <property type="match status" value="1"/>
</dbReference>
<dbReference type="OrthoDB" id="9786526at2"/>
<gene>
    <name evidence="6" type="ORF">CWE09_12620</name>
</gene>
<dbReference type="GO" id="GO:0043565">
    <property type="term" value="F:sequence-specific DNA binding"/>
    <property type="evidence" value="ECO:0007669"/>
    <property type="project" value="TreeGrafter"/>
</dbReference>
<dbReference type="PANTHER" id="PTHR30537:SF10">
    <property type="entry name" value="TRANSCRIPTIONAL REGULATOR-RELATED"/>
    <property type="match status" value="1"/>
</dbReference>
<comment type="similarity">
    <text evidence="1">Belongs to the LysR transcriptional regulatory family.</text>
</comment>
<dbReference type="EMBL" id="PIPL01000003">
    <property type="protein sequence ID" value="RUO24119.1"/>
    <property type="molecule type" value="Genomic_DNA"/>
</dbReference>
<proteinExistence type="inferred from homology"/>
<dbReference type="InterPro" id="IPR036390">
    <property type="entry name" value="WH_DNA-bd_sf"/>
</dbReference>
<dbReference type="GO" id="GO:0003700">
    <property type="term" value="F:DNA-binding transcription factor activity"/>
    <property type="evidence" value="ECO:0007669"/>
    <property type="project" value="InterPro"/>
</dbReference>
<organism evidence="6 7">
    <name type="scientific">Aliidiomarina minuta</name>
    <dbReference type="NCBI Taxonomy" id="880057"/>
    <lineage>
        <taxon>Bacteria</taxon>
        <taxon>Pseudomonadati</taxon>
        <taxon>Pseudomonadota</taxon>
        <taxon>Gammaproteobacteria</taxon>
        <taxon>Alteromonadales</taxon>
        <taxon>Idiomarinaceae</taxon>
        <taxon>Aliidiomarina</taxon>
    </lineage>
</organism>
<dbReference type="PANTHER" id="PTHR30537">
    <property type="entry name" value="HTH-TYPE TRANSCRIPTIONAL REGULATOR"/>
    <property type="match status" value="1"/>
</dbReference>
<dbReference type="Gene3D" id="3.40.190.290">
    <property type="match status" value="1"/>
</dbReference>
<keyword evidence="3" id="KW-0238">DNA-binding</keyword>
<dbReference type="FunFam" id="3.40.190.290:FF:000001">
    <property type="entry name" value="Transcriptional regulator, LysR family"/>
    <property type="match status" value="1"/>
</dbReference>
<dbReference type="Pfam" id="PF00126">
    <property type="entry name" value="HTH_1"/>
    <property type="match status" value="1"/>
</dbReference>
<evidence type="ECO:0000256" key="3">
    <source>
        <dbReference type="ARBA" id="ARBA00023125"/>
    </source>
</evidence>
<dbReference type="InterPro" id="IPR005119">
    <property type="entry name" value="LysR_subst-bd"/>
</dbReference>
<sequence length="293" mass="33006">MRDWQGISEFVAVAEQQSFTAAAQKLGLSVAQVSRNVSELEKRLTVKLLYRSTRRVSLTEEGTLYLQHCRHLVQSLDEADRTMSNLKAVPQGTLKITAPVYFGETRIAPILHDFLSEYPDMELDLQLTNDKLDLIQGSFDLAIRLGQLHDSSLIARRLGKRTHYLVASPAYLKESGMPGDISELSQHQCLTGTVEHWRFMQSGKNVQFRPRGRIRCNSGLALMDAALKGLGIAQLPDYYVAEKINQGCLVVLLDDDREPDDGIWALYPQNRHLSAKVRRVVDFLQQALSVKTI</sequence>
<comment type="caution">
    <text evidence="6">The sequence shown here is derived from an EMBL/GenBank/DDBJ whole genome shotgun (WGS) entry which is preliminary data.</text>
</comment>
<keyword evidence="4" id="KW-0804">Transcription</keyword>
<evidence type="ECO:0000256" key="4">
    <source>
        <dbReference type="ARBA" id="ARBA00023163"/>
    </source>
</evidence>
<reference evidence="6 7" key="1">
    <citation type="journal article" date="2011" name="Front. Microbiol.">
        <title>Genomic signatures of strain selection and enhancement in Bacillus atrophaeus var. globigii, a historical biowarfare simulant.</title>
        <authorList>
            <person name="Gibbons H.S."/>
            <person name="Broomall S.M."/>
            <person name="McNew L.A."/>
            <person name="Daligault H."/>
            <person name="Chapman C."/>
            <person name="Bruce D."/>
            <person name="Karavis M."/>
            <person name="Krepps M."/>
            <person name="McGregor P.A."/>
            <person name="Hong C."/>
            <person name="Park K.H."/>
            <person name="Akmal A."/>
            <person name="Feldman A."/>
            <person name="Lin J.S."/>
            <person name="Chang W.E."/>
            <person name="Higgs B.W."/>
            <person name="Demirev P."/>
            <person name="Lindquist J."/>
            <person name="Liem A."/>
            <person name="Fochler E."/>
            <person name="Read T.D."/>
            <person name="Tapia R."/>
            <person name="Johnson S."/>
            <person name="Bishop-Lilly K.A."/>
            <person name="Detter C."/>
            <person name="Han C."/>
            <person name="Sozhamannan S."/>
            <person name="Rosenzweig C.N."/>
            <person name="Skowronski E.W."/>
        </authorList>
    </citation>
    <scope>NUCLEOTIDE SEQUENCE [LARGE SCALE GENOMIC DNA]</scope>
    <source>
        <strain evidence="6 7">MLST1</strain>
    </source>
</reference>
<dbReference type="InterPro" id="IPR058163">
    <property type="entry name" value="LysR-type_TF_proteobact-type"/>
</dbReference>
<evidence type="ECO:0000313" key="6">
    <source>
        <dbReference type="EMBL" id="RUO24119.1"/>
    </source>
</evidence>
<dbReference type="GO" id="GO:0006351">
    <property type="term" value="P:DNA-templated transcription"/>
    <property type="evidence" value="ECO:0007669"/>
    <property type="project" value="TreeGrafter"/>
</dbReference>
<protein>
    <submittedName>
        <fullName evidence="6">LysR family transcriptional regulator</fullName>
    </submittedName>
</protein>
<dbReference type="InterPro" id="IPR000847">
    <property type="entry name" value="LysR_HTH_N"/>
</dbReference>
<keyword evidence="7" id="KW-1185">Reference proteome</keyword>
<dbReference type="AlphaFoldDB" id="A0A432W4C6"/>
<evidence type="ECO:0000313" key="7">
    <source>
        <dbReference type="Proteomes" id="UP000288293"/>
    </source>
</evidence>
<name>A0A432W4C6_9GAMM</name>
<dbReference type="SUPFAM" id="SSF53850">
    <property type="entry name" value="Periplasmic binding protein-like II"/>
    <property type="match status" value="1"/>
</dbReference>
<dbReference type="SUPFAM" id="SSF46785">
    <property type="entry name" value="Winged helix' DNA-binding domain"/>
    <property type="match status" value="1"/>
</dbReference>
<dbReference type="Gene3D" id="1.10.10.10">
    <property type="entry name" value="Winged helix-like DNA-binding domain superfamily/Winged helix DNA-binding domain"/>
    <property type="match status" value="1"/>
</dbReference>
<dbReference type="FunFam" id="1.10.10.10:FF:000001">
    <property type="entry name" value="LysR family transcriptional regulator"/>
    <property type="match status" value="1"/>
</dbReference>
<feature type="domain" description="HTH lysR-type" evidence="5">
    <location>
        <begin position="10"/>
        <end position="59"/>
    </location>
</feature>
<evidence type="ECO:0000256" key="2">
    <source>
        <dbReference type="ARBA" id="ARBA00023015"/>
    </source>
</evidence>
<dbReference type="Pfam" id="PF03466">
    <property type="entry name" value="LysR_substrate"/>
    <property type="match status" value="1"/>
</dbReference>
<dbReference type="RefSeq" id="WP_126804406.1">
    <property type="nucleotide sequence ID" value="NZ_PIPL01000003.1"/>
</dbReference>